<comment type="caution">
    <text evidence="2">The sequence shown here is derived from an EMBL/GenBank/DDBJ whole genome shotgun (WGS) entry which is preliminary data.</text>
</comment>
<reference evidence="2 3" key="1">
    <citation type="submission" date="2020-05" db="EMBL/GenBank/DDBJ databases">
        <title>WGS assembly of Panicum virgatum.</title>
        <authorList>
            <person name="Lovell J.T."/>
            <person name="Jenkins J."/>
            <person name="Shu S."/>
            <person name="Juenger T.E."/>
            <person name="Schmutz J."/>
        </authorList>
    </citation>
    <scope>NUCLEOTIDE SEQUENCE [LARGE SCALE GENOMIC DNA]</scope>
    <source>
        <strain evidence="3">cv. AP13</strain>
    </source>
</reference>
<organism evidence="2 3">
    <name type="scientific">Panicum virgatum</name>
    <name type="common">Blackwell switchgrass</name>
    <dbReference type="NCBI Taxonomy" id="38727"/>
    <lineage>
        <taxon>Eukaryota</taxon>
        <taxon>Viridiplantae</taxon>
        <taxon>Streptophyta</taxon>
        <taxon>Embryophyta</taxon>
        <taxon>Tracheophyta</taxon>
        <taxon>Spermatophyta</taxon>
        <taxon>Magnoliopsida</taxon>
        <taxon>Liliopsida</taxon>
        <taxon>Poales</taxon>
        <taxon>Poaceae</taxon>
        <taxon>PACMAD clade</taxon>
        <taxon>Panicoideae</taxon>
        <taxon>Panicodae</taxon>
        <taxon>Paniceae</taxon>
        <taxon>Panicinae</taxon>
        <taxon>Panicum</taxon>
        <taxon>Panicum sect. Hiantes</taxon>
    </lineage>
</organism>
<proteinExistence type="predicted"/>
<dbReference type="EMBL" id="CM029040">
    <property type="protein sequence ID" value="KAG2634081.1"/>
    <property type="molecule type" value="Genomic_DNA"/>
</dbReference>
<evidence type="ECO:0000256" key="1">
    <source>
        <dbReference type="SAM" id="MobiDB-lite"/>
    </source>
</evidence>
<sequence>MPPPTPTSRCPQSGRGHPRSGASMTIRFDLSSPRPAPRRHHHLPPRGSSSGRCWRRTPQRPTYPGQEAAEDGGCSIPPTYPALAFPSVHGQLTIPSMARSLVDAQDVFNEYPARCLFSFSFN</sequence>
<evidence type="ECO:0000313" key="2">
    <source>
        <dbReference type="EMBL" id="KAG2634081.1"/>
    </source>
</evidence>
<accession>A0A8T0VBE3</accession>
<gene>
    <name evidence="2" type="ORF">PVAP13_2NG250709</name>
</gene>
<keyword evidence="3" id="KW-1185">Reference proteome</keyword>
<dbReference type="Proteomes" id="UP000823388">
    <property type="component" value="Chromosome 2N"/>
</dbReference>
<evidence type="ECO:0000313" key="3">
    <source>
        <dbReference type="Proteomes" id="UP000823388"/>
    </source>
</evidence>
<protein>
    <submittedName>
        <fullName evidence="2">Uncharacterized protein</fullName>
    </submittedName>
</protein>
<name>A0A8T0VBE3_PANVG</name>
<feature type="region of interest" description="Disordered" evidence="1">
    <location>
        <begin position="1"/>
        <end position="75"/>
    </location>
</feature>
<dbReference type="AlphaFoldDB" id="A0A8T0VBE3"/>